<name>M8CVH6_AEGTA</name>
<dbReference type="Gene3D" id="2.40.10.120">
    <property type="match status" value="2"/>
</dbReference>
<accession>M8CVH6</accession>
<feature type="region of interest" description="Disordered" evidence="1">
    <location>
        <begin position="1"/>
        <end position="69"/>
    </location>
</feature>
<proteinExistence type="predicted"/>
<dbReference type="SUPFAM" id="SSF50494">
    <property type="entry name" value="Trypsin-like serine proteases"/>
    <property type="match status" value="2"/>
</dbReference>
<dbReference type="ExpressionAtlas" id="M8CVH6">
    <property type="expression patterns" value="baseline"/>
</dbReference>
<sequence length="751" mass="84275">MEAGQRIGEPERREGCQTSAWRRRGRLPKADECPKRGRCPKGEDEATRPRRRRVRRPKGDDEATRPRRRGFVVQKPTRLWQTSARRPKCNEVRREKVQQAGHCSKDVLNGDNNVHAINFVGHCSKDVLNGDNNVHAINFVGEMLKFRQMSRSSNGRQKIRKRVVKKEVSSIVSDRRKAVVENITQELATKLSPSIVSLASFDGDKMHFRSTGIVLANSSSGGACVLTSSALVSTSDKERMLTPALKIKLRLPNNEVVGGWIKRYRLPFSMVVIETRFSPDLRAACLNKTVQVEPHSQLLAVKHCFHSGKLMDTRGEPIDGPSEVDSEGFMFSTCKITMDGSGGPLVDFDGNIVGMNDYHDQKFTRYVPTNKILECLRDIWLCVDEMEDLSITFKPFRFTEGCSSRVQGSLNQTCSTGRSGDKRKRKDFASSIPKPQEFIEDEHTPEFTVDEHKHPTIHPWPSSEFTKVVNDILRSDGYPLPAYADRGMHLEGDFEEEFGIAMWSEPTRKVASMKSWGVVALASFNGKERHFACTGVSVDCNESTSIILTSASLVRTSGDENKIIDNLRIEVCLPMEQRIIGTLQHYDLSYNVAVVSIPNSCKNHAAIIFEEPQTKVVVALGRAFKSGNLMATDGSVTGGRNKFDYRELKFSTCKITKAGIGGPLFDLNGNFVGMNFYDSDGTPYLPSDIIQNLLRSFYADRWPIPKPYWYYPSRHPKQLRRTNSLSNGKYPSAIAPGLLVPCEVYVFSVAD</sequence>
<dbReference type="Pfam" id="PF13365">
    <property type="entry name" value="Trypsin_2"/>
    <property type="match status" value="1"/>
</dbReference>
<evidence type="ECO:0008006" key="3">
    <source>
        <dbReference type="Google" id="ProtNLM"/>
    </source>
</evidence>
<dbReference type="PANTHER" id="PTHR18868:SF41">
    <property type="match status" value="1"/>
</dbReference>
<evidence type="ECO:0000256" key="1">
    <source>
        <dbReference type="SAM" id="MobiDB-lite"/>
    </source>
</evidence>
<protein>
    <recommendedName>
        <fullName evidence="3">Protease Do-like 14</fullName>
    </recommendedName>
</protein>
<feature type="compositionally biased region" description="Polar residues" evidence="1">
    <location>
        <begin position="409"/>
        <end position="418"/>
    </location>
</feature>
<organism evidence="2">
    <name type="scientific">Aegilops tauschii</name>
    <name type="common">Tausch's goatgrass</name>
    <name type="synonym">Aegilops squarrosa</name>
    <dbReference type="NCBI Taxonomy" id="37682"/>
    <lineage>
        <taxon>Eukaryota</taxon>
        <taxon>Viridiplantae</taxon>
        <taxon>Streptophyta</taxon>
        <taxon>Embryophyta</taxon>
        <taxon>Tracheophyta</taxon>
        <taxon>Spermatophyta</taxon>
        <taxon>Magnoliopsida</taxon>
        <taxon>Liliopsida</taxon>
        <taxon>Poales</taxon>
        <taxon>Poaceae</taxon>
        <taxon>BOP clade</taxon>
        <taxon>Pooideae</taxon>
        <taxon>Triticodae</taxon>
        <taxon>Triticeae</taxon>
        <taxon>Triticinae</taxon>
        <taxon>Aegilops</taxon>
    </lineage>
</organism>
<dbReference type="InterPro" id="IPR009003">
    <property type="entry name" value="Peptidase_S1_PA"/>
</dbReference>
<dbReference type="PANTHER" id="PTHR18868">
    <property type="entry name" value="OS07G0665300 PROTEIN-RELATED"/>
    <property type="match status" value="1"/>
</dbReference>
<feature type="compositionally biased region" description="Basic and acidic residues" evidence="1">
    <location>
        <begin position="28"/>
        <end position="48"/>
    </location>
</feature>
<reference evidence="2" key="1">
    <citation type="submission" date="2015-06" db="UniProtKB">
        <authorList>
            <consortium name="EnsemblPlants"/>
        </authorList>
    </citation>
    <scope>IDENTIFICATION</scope>
</reference>
<dbReference type="EnsemblPlants" id="EMT31657">
    <property type="protein sequence ID" value="EMT31657"/>
    <property type="gene ID" value="F775_19238"/>
</dbReference>
<dbReference type="AlphaFoldDB" id="M8CVH6"/>
<feature type="region of interest" description="Disordered" evidence="1">
    <location>
        <begin position="409"/>
        <end position="443"/>
    </location>
</feature>
<evidence type="ECO:0000313" key="2">
    <source>
        <dbReference type="EnsemblPlants" id="EMT31657"/>
    </source>
</evidence>